<evidence type="ECO:0000256" key="2">
    <source>
        <dbReference type="RuleBase" id="RU003793"/>
    </source>
</evidence>
<dbReference type="RefSeq" id="WP_181043812.1">
    <property type="nucleotide sequence ID" value="NZ_CP154825.1"/>
</dbReference>
<feature type="transmembrane region" description="Helical" evidence="3">
    <location>
        <begin position="96"/>
        <end position="119"/>
    </location>
</feature>
<sequence>MLAGNVLPVQLPVLVFLGGVVGFAIGAATRVLAARLHPETAVPAGWCEYPAVVLWSATAACAHLIPSWWLPPVLLLVTLAVPLTAIDLRHRRLPDFLTLPAIPLALLLLTYAAIAGPGLTLLRDAVIGSLAFAGFHALAHYLSPSALGFGDVKLSLSLGAMLGAAGPWALLLAPGIAAIITLTLYPGWGRSIPHGPGLLAATYALVLPAYL</sequence>
<evidence type="ECO:0000256" key="1">
    <source>
        <dbReference type="ARBA" id="ARBA00005801"/>
    </source>
</evidence>
<feature type="transmembrane region" description="Helical" evidence="3">
    <location>
        <begin position="71"/>
        <end position="89"/>
    </location>
</feature>
<name>A0A2S6GFC7_9PSEU</name>
<dbReference type="GO" id="GO:0032259">
    <property type="term" value="P:methylation"/>
    <property type="evidence" value="ECO:0007669"/>
    <property type="project" value="UniProtKB-KW"/>
</dbReference>
<feature type="transmembrane region" description="Helical" evidence="3">
    <location>
        <begin position="12"/>
        <end position="33"/>
    </location>
</feature>
<comment type="caution">
    <text evidence="5">The sequence shown here is derived from an EMBL/GenBank/DDBJ whole genome shotgun (WGS) entry which is preliminary data.</text>
</comment>
<protein>
    <submittedName>
        <fullName evidence="5">Leader peptidase (Prepilin peptidase)/N-methyltransferase</fullName>
    </submittedName>
</protein>
<accession>A0A2S6GFC7</accession>
<keyword evidence="3" id="KW-0472">Membrane</keyword>
<dbReference type="PANTHER" id="PTHR30487:SF0">
    <property type="entry name" value="PREPILIN LEADER PEPTIDASE_N-METHYLTRANSFERASE-RELATED"/>
    <property type="match status" value="1"/>
</dbReference>
<keyword evidence="5" id="KW-0808">Transferase</keyword>
<feature type="domain" description="Prepilin type IV endopeptidase peptidase" evidence="4">
    <location>
        <begin position="75"/>
        <end position="181"/>
    </location>
</feature>
<dbReference type="InterPro" id="IPR014032">
    <property type="entry name" value="Peptidase_A24A_bac"/>
</dbReference>
<keyword evidence="5" id="KW-0489">Methyltransferase</keyword>
<dbReference type="GO" id="GO:0006465">
    <property type="term" value="P:signal peptide processing"/>
    <property type="evidence" value="ECO:0007669"/>
    <property type="project" value="TreeGrafter"/>
</dbReference>
<gene>
    <name evidence="5" type="ORF">CLV40_12337</name>
</gene>
<dbReference type="GO" id="GO:0005886">
    <property type="term" value="C:plasma membrane"/>
    <property type="evidence" value="ECO:0007669"/>
    <property type="project" value="TreeGrafter"/>
</dbReference>
<dbReference type="Gene3D" id="1.20.120.1220">
    <property type="match status" value="1"/>
</dbReference>
<dbReference type="Proteomes" id="UP000239203">
    <property type="component" value="Unassembled WGS sequence"/>
</dbReference>
<evidence type="ECO:0000256" key="3">
    <source>
        <dbReference type="SAM" id="Phobius"/>
    </source>
</evidence>
<dbReference type="GO" id="GO:0004190">
    <property type="term" value="F:aspartic-type endopeptidase activity"/>
    <property type="evidence" value="ECO:0007669"/>
    <property type="project" value="InterPro"/>
</dbReference>
<proteinExistence type="inferred from homology"/>
<dbReference type="PRINTS" id="PR00864">
    <property type="entry name" value="PREPILNPTASE"/>
</dbReference>
<organism evidence="5 6">
    <name type="scientific">Actinokineospora auranticolor</name>
    <dbReference type="NCBI Taxonomy" id="155976"/>
    <lineage>
        <taxon>Bacteria</taxon>
        <taxon>Bacillati</taxon>
        <taxon>Actinomycetota</taxon>
        <taxon>Actinomycetes</taxon>
        <taxon>Pseudonocardiales</taxon>
        <taxon>Pseudonocardiaceae</taxon>
        <taxon>Actinokineospora</taxon>
    </lineage>
</organism>
<comment type="similarity">
    <text evidence="1 2">Belongs to the peptidase A24 family.</text>
</comment>
<feature type="transmembrane region" description="Helical" evidence="3">
    <location>
        <begin position="154"/>
        <end position="185"/>
    </location>
</feature>
<dbReference type="EMBL" id="PTIX01000023">
    <property type="protein sequence ID" value="PPK63917.1"/>
    <property type="molecule type" value="Genomic_DNA"/>
</dbReference>
<keyword evidence="6" id="KW-1185">Reference proteome</keyword>
<keyword evidence="3" id="KW-0812">Transmembrane</keyword>
<dbReference type="Pfam" id="PF01478">
    <property type="entry name" value="Peptidase_A24"/>
    <property type="match status" value="1"/>
</dbReference>
<dbReference type="InterPro" id="IPR050882">
    <property type="entry name" value="Prepilin_peptidase/N-MTase"/>
</dbReference>
<evidence type="ECO:0000313" key="6">
    <source>
        <dbReference type="Proteomes" id="UP000239203"/>
    </source>
</evidence>
<dbReference type="PANTHER" id="PTHR30487">
    <property type="entry name" value="TYPE 4 PREPILIN-LIKE PROTEINS LEADER PEPTIDE-PROCESSING ENZYME"/>
    <property type="match status" value="1"/>
</dbReference>
<dbReference type="InterPro" id="IPR000045">
    <property type="entry name" value="Prepilin_IV_endopep_pep"/>
</dbReference>
<feature type="transmembrane region" description="Helical" evidence="3">
    <location>
        <begin position="125"/>
        <end position="142"/>
    </location>
</feature>
<evidence type="ECO:0000313" key="5">
    <source>
        <dbReference type="EMBL" id="PPK63917.1"/>
    </source>
</evidence>
<dbReference type="GO" id="GO:0008168">
    <property type="term" value="F:methyltransferase activity"/>
    <property type="evidence" value="ECO:0007669"/>
    <property type="project" value="UniProtKB-KW"/>
</dbReference>
<keyword evidence="3" id="KW-1133">Transmembrane helix</keyword>
<evidence type="ECO:0000259" key="4">
    <source>
        <dbReference type="Pfam" id="PF01478"/>
    </source>
</evidence>
<reference evidence="5 6" key="1">
    <citation type="submission" date="2018-02" db="EMBL/GenBank/DDBJ databases">
        <title>Genomic Encyclopedia of Archaeal and Bacterial Type Strains, Phase II (KMG-II): from individual species to whole genera.</title>
        <authorList>
            <person name="Goeker M."/>
        </authorList>
    </citation>
    <scope>NUCLEOTIDE SEQUENCE [LARGE SCALE GENOMIC DNA]</scope>
    <source>
        <strain evidence="5 6">YU 961-1</strain>
    </source>
</reference>
<dbReference type="AlphaFoldDB" id="A0A2S6GFC7"/>